<evidence type="ECO:0000256" key="6">
    <source>
        <dbReference type="ARBA" id="ARBA00023328"/>
    </source>
</evidence>
<feature type="non-terminal residue" evidence="10">
    <location>
        <position position="1"/>
    </location>
</feature>
<dbReference type="Proteomes" id="UP000266188">
    <property type="component" value="Unassembled WGS sequence"/>
</dbReference>
<evidence type="ECO:0000256" key="3">
    <source>
        <dbReference type="ARBA" id="ARBA00022454"/>
    </source>
</evidence>
<evidence type="ECO:0000256" key="5">
    <source>
        <dbReference type="ARBA" id="ARBA00023242"/>
    </source>
</evidence>
<keyword evidence="4" id="KW-0995">Kinetochore</keyword>
<keyword evidence="5" id="KW-0539">Nucleus</keyword>
<dbReference type="AlphaFoldDB" id="A0A3A2ZHY4"/>
<dbReference type="PANTHER" id="PTHR48122:SF1">
    <property type="entry name" value="CENTROMERE PROTEIN H"/>
    <property type="match status" value="1"/>
</dbReference>
<comment type="subcellular location">
    <subcellularLocation>
        <location evidence="2">Chromosome</location>
        <location evidence="2">Centromere</location>
        <location evidence="2">Kinetochore</location>
    </subcellularLocation>
    <subcellularLocation>
        <location evidence="1">Nucleus</location>
    </subcellularLocation>
</comment>
<proteinExistence type="inferred from homology"/>
<evidence type="ECO:0000256" key="2">
    <source>
        <dbReference type="ARBA" id="ARBA00004629"/>
    </source>
</evidence>
<feature type="domain" description="Centromere protein H C-terminal" evidence="9">
    <location>
        <begin position="5"/>
        <end position="176"/>
    </location>
</feature>
<evidence type="ECO:0000313" key="11">
    <source>
        <dbReference type="Proteomes" id="UP000266188"/>
    </source>
</evidence>
<evidence type="ECO:0000256" key="7">
    <source>
        <dbReference type="ARBA" id="ARBA00025735"/>
    </source>
</evidence>
<sequence>PELVSGDNVEEQLVAAERELLQSRATYTVRRKAAGTVLMTDPTLKAVHMKATTPAERALLRLVNRRDVLSFAHENLAASHNSMRKTLSNLELENLQINRKNQKLVRQLLELTGEDASWKEELDDPNLKAQLEELETERKKNKAKWEVMKNIASAVVVGSGVNWAEDKTLIDLVLDEMDD</sequence>
<evidence type="ECO:0000256" key="8">
    <source>
        <dbReference type="SAM" id="Coils"/>
    </source>
</evidence>
<dbReference type="GO" id="GO:0000776">
    <property type="term" value="C:kinetochore"/>
    <property type="evidence" value="ECO:0007669"/>
    <property type="project" value="UniProtKB-KW"/>
</dbReference>
<dbReference type="InterPro" id="IPR008426">
    <property type="entry name" value="CENP-H_C"/>
</dbReference>
<dbReference type="GO" id="GO:0007052">
    <property type="term" value="P:mitotic spindle organization"/>
    <property type="evidence" value="ECO:0007669"/>
    <property type="project" value="TreeGrafter"/>
</dbReference>
<comment type="similarity">
    <text evidence="7">Belongs to the CENP-H/MCM16 family.</text>
</comment>
<keyword evidence="11" id="KW-1185">Reference proteome</keyword>
<dbReference type="GO" id="GO:0051382">
    <property type="term" value="P:kinetochore assembly"/>
    <property type="evidence" value="ECO:0007669"/>
    <property type="project" value="InterPro"/>
</dbReference>
<dbReference type="OrthoDB" id="2274804at2759"/>
<reference evidence="11" key="1">
    <citation type="submission" date="2017-02" db="EMBL/GenBank/DDBJ databases">
        <authorList>
            <person name="Tafer H."/>
            <person name="Lopandic K."/>
        </authorList>
    </citation>
    <scope>NUCLEOTIDE SEQUENCE [LARGE SCALE GENOMIC DNA]</scope>
    <source>
        <strain evidence="11">CBS 366.77</strain>
    </source>
</reference>
<evidence type="ECO:0000256" key="4">
    <source>
        <dbReference type="ARBA" id="ARBA00022838"/>
    </source>
</evidence>
<feature type="coiled-coil region" evidence="8">
    <location>
        <begin position="73"/>
        <end position="107"/>
    </location>
</feature>
<dbReference type="InterPro" id="IPR040034">
    <property type="entry name" value="CENP-H"/>
</dbReference>
<keyword evidence="8" id="KW-0175">Coiled coil</keyword>
<gene>
    <name evidence="10" type="ORF">PHISCL_10178</name>
</gene>
<name>A0A3A2ZHY4_9EURO</name>
<evidence type="ECO:0000256" key="1">
    <source>
        <dbReference type="ARBA" id="ARBA00004123"/>
    </source>
</evidence>
<keyword evidence="6" id="KW-0137">Centromere</keyword>
<dbReference type="GO" id="GO:0007059">
    <property type="term" value="P:chromosome segregation"/>
    <property type="evidence" value="ECO:0007669"/>
    <property type="project" value="TreeGrafter"/>
</dbReference>
<dbReference type="PANTHER" id="PTHR48122">
    <property type="entry name" value="CENTROMERE PROTEIN H"/>
    <property type="match status" value="1"/>
</dbReference>
<dbReference type="Pfam" id="PF05837">
    <property type="entry name" value="CENP-H"/>
    <property type="match status" value="1"/>
</dbReference>
<accession>A0A3A2ZHY4</accession>
<organism evidence="10 11">
    <name type="scientific">Aspergillus sclerotialis</name>
    <dbReference type="NCBI Taxonomy" id="2070753"/>
    <lineage>
        <taxon>Eukaryota</taxon>
        <taxon>Fungi</taxon>
        <taxon>Dikarya</taxon>
        <taxon>Ascomycota</taxon>
        <taxon>Pezizomycotina</taxon>
        <taxon>Eurotiomycetes</taxon>
        <taxon>Eurotiomycetidae</taxon>
        <taxon>Eurotiales</taxon>
        <taxon>Aspergillaceae</taxon>
        <taxon>Aspergillus</taxon>
        <taxon>Aspergillus subgen. Polypaecilum</taxon>
    </lineage>
</organism>
<dbReference type="GO" id="GO:0005634">
    <property type="term" value="C:nucleus"/>
    <property type="evidence" value="ECO:0007669"/>
    <property type="project" value="UniProtKB-SubCell"/>
</dbReference>
<keyword evidence="3" id="KW-0158">Chromosome</keyword>
<protein>
    <submittedName>
        <fullName evidence="10">Centromere protein H CENP-H</fullName>
    </submittedName>
</protein>
<dbReference type="GO" id="GO:0043515">
    <property type="term" value="F:kinetochore binding"/>
    <property type="evidence" value="ECO:0007669"/>
    <property type="project" value="TreeGrafter"/>
</dbReference>
<evidence type="ECO:0000259" key="9">
    <source>
        <dbReference type="Pfam" id="PF05837"/>
    </source>
</evidence>
<dbReference type="EMBL" id="MVGC01000904">
    <property type="protein sequence ID" value="RJE17485.1"/>
    <property type="molecule type" value="Genomic_DNA"/>
</dbReference>
<evidence type="ECO:0000313" key="10">
    <source>
        <dbReference type="EMBL" id="RJE17485.1"/>
    </source>
</evidence>
<comment type="caution">
    <text evidence="10">The sequence shown here is derived from an EMBL/GenBank/DDBJ whole genome shotgun (WGS) entry which is preliminary data.</text>
</comment>